<evidence type="ECO:0000313" key="3">
    <source>
        <dbReference type="Proteomes" id="UP000460290"/>
    </source>
</evidence>
<keyword evidence="3" id="KW-1185">Reference proteome</keyword>
<feature type="chain" id="PRO_5032286531" evidence="1">
    <location>
        <begin position="29"/>
        <end position="231"/>
    </location>
</feature>
<dbReference type="AlphaFoldDB" id="A0A844Z7I3"/>
<reference evidence="2 3" key="1">
    <citation type="submission" date="2019-12" db="EMBL/GenBank/DDBJ databases">
        <title>Genomic-based taxomic classification of the family Erythrobacteraceae.</title>
        <authorList>
            <person name="Xu L."/>
        </authorList>
    </citation>
    <scope>NUCLEOTIDE SEQUENCE [LARGE SCALE GENOMIC DNA]</scope>
    <source>
        <strain evidence="2 3">KCTC 42006</strain>
    </source>
</reference>
<dbReference type="PROSITE" id="PS00018">
    <property type="entry name" value="EF_HAND_1"/>
    <property type="match status" value="1"/>
</dbReference>
<dbReference type="RefSeq" id="WP_160613661.1">
    <property type="nucleotide sequence ID" value="NZ_JAUFQM010000001.1"/>
</dbReference>
<name>A0A844Z7I3_9SPHN</name>
<keyword evidence="1" id="KW-0732">Signal</keyword>
<comment type="caution">
    <text evidence="2">The sequence shown here is derived from an EMBL/GenBank/DDBJ whole genome shotgun (WGS) entry which is preliminary data.</text>
</comment>
<dbReference type="Proteomes" id="UP000460290">
    <property type="component" value="Unassembled WGS sequence"/>
</dbReference>
<sequence>MKTFFKPVLAAGLALAVTAPLAAPAAHAQVAGIATSTPEIVMVRAAARIAGYAAINTTYATQIQQISTLRQQIATATQSLDTNSDGQLTQAEVDANPTVRDQIQANQTTVDTLSAPIALAQYYVIEQLINDYGNARTQVIQSKNIQIMLTPEAFQYAADGVDVTDDILAVVDQRLPQVATTPPQGYRPRQNTVETHQAVQQIILAAAQRQAIQQAQQQQQAAPAQPAPSGR</sequence>
<accession>A0A844Z7I3</accession>
<dbReference type="SUPFAM" id="SSF111384">
    <property type="entry name" value="OmpH-like"/>
    <property type="match status" value="1"/>
</dbReference>
<dbReference type="InterPro" id="IPR024930">
    <property type="entry name" value="Skp_dom_sf"/>
</dbReference>
<dbReference type="EMBL" id="WTYZ01000001">
    <property type="protein sequence ID" value="MXO83292.1"/>
    <property type="molecule type" value="Genomic_DNA"/>
</dbReference>
<dbReference type="InterPro" id="IPR018247">
    <property type="entry name" value="EF_Hand_1_Ca_BS"/>
</dbReference>
<dbReference type="GO" id="GO:0051082">
    <property type="term" value="F:unfolded protein binding"/>
    <property type="evidence" value="ECO:0007669"/>
    <property type="project" value="InterPro"/>
</dbReference>
<evidence type="ECO:0000313" key="2">
    <source>
        <dbReference type="EMBL" id="MXO83292.1"/>
    </source>
</evidence>
<organism evidence="2 3">
    <name type="scientific">Pontixanthobacter aestiaquae</name>
    <dbReference type="NCBI Taxonomy" id="1509367"/>
    <lineage>
        <taxon>Bacteria</taxon>
        <taxon>Pseudomonadati</taxon>
        <taxon>Pseudomonadota</taxon>
        <taxon>Alphaproteobacteria</taxon>
        <taxon>Sphingomonadales</taxon>
        <taxon>Erythrobacteraceae</taxon>
        <taxon>Pontixanthobacter</taxon>
    </lineage>
</organism>
<protein>
    <submittedName>
        <fullName evidence="2">OmpH family outer membrane protein</fullName>
    </submittedName>
</protein>
<dbReference type="OrthoDB" id="7427936at2"/>
<dbReference type="InterPro" id="IPR005632">
    <property type="entry name" value="Chaperone_Skp"/>
</dbReference>
<evidence type="ECO:0000256" key="1">
    <source>
        <dbReference type="SAM" id="SignalP"/>
    </source>
</evidence>
<dbReference type="SMART" id="SM00935">
    <property type="entry name" value="OmpH"/>
    <property type="match status" value="1"/>
</dbReference>
<gene>
    <name evidence="2" type="ORF">GRI35_07935</name>
</gene>
<feature type="signal peptide" evidence="1">
    <location>
        <begin position="1"/>
        <end position="28"/>
    </location>
</feature>
<proteinExistence type="predicted"/>